<dbReference type="Gene3D" id="1.10.2080.10">
    <property type="entry name" value="Insect odorant-binding protein A10/Ejaculatory bulb-specific protein 3"/>
    <property type="match status" value="1"/>
</dbReference>
<protein>
    <submittedName>
        <fullName evidence="2">Ejaculatory bulb-specific protein 3</fullName>
    </submittedName>
</protein>
<dbReference type="AlphaFoldDB" id="A0AAJ7BRD9"/>
<organism evidence="1 2">
    <name type="scientific">Cephus cinctus</name>
    <name type="common">Wheat stem sawfly</name>
    <dbReference type="NCBI Taxonomy" id="211228"/>
    <lineage>
        <taxon>Eukaryota</taxon>
        <taxon>Metazoa</taxon>
        <taxon>Ecdysozoa</taxon>
        <taxon>Arthropoda</taxon>
        <taxon>Hexapoda</taxon>
        <taxon>Insecta</taxon>
        <taxon>Pterygota</taxon>
        <taxon>Neoptera</taxon>
        <taxon>Endopterygota</taxon>
        <taxon>Hymenoptera</taxon>
        <taxon>Cephoidea</taxon>
        <taxon>Cephidae</taxon>
        <taxon>Cephus</taxon>
    </lineage>
</organism>
<name>A0AAJ7BRD9_CEPCN</name>
<dbReference type="SUPFAM" id="SSF100910">
    <property type="entry name" value="Chemosensory protein Csp2"/>
    <property type="match status" value="1"/>
</dbReference>
<dbReference type="InterPro" id="IPR036682">
    <property type="entry name" value="OS_D_A10/PebIII_sf"/>
</dbReference>
<dbReference type="PANTHER" id="PTHR11257">
    <property type="entry name" value="CHEMOSENSORY PROTEIN-RELATED"/>
    <property type="match status" value="1"/>
</dbReference>
<dbReference type="RefSeq" id="XP_015592533.1">
    <property type="nucleotide sequence ID" value="XM_015737047.1"/>
</dbReference>
<dbReference type="Pfam" id="PF03392">
    <property type="entry name" value="OS-D"/>
    <property type="match status" value="1"/>
</dbReference>
<evidence type="ECO:0000313" key="1">
    <source>
        <dbReference type="Proteomes" id="UP000694920"/>
    </source>
</evidence>
<keyword evidence="1" id="KW-1185">Reference proteome</keyword>
<reference evidence="2" key="1">
    <citation type="submission" date="2025-08" db="UniProtKB">
        <authorList>
            <consortium name="RefSeq"/>
        </authorList>
    </citation>
    <scope>IDENTIFICATION</scope>
</reference>
<dbReference type="GeneID" id="107266499"/>
<dbReference type="KEGG" id="ccin:107266499"/>
<evidence type="ECO:0000313" key="2">
    <source>
        <dbReference type="RefSeq" id="XP_015592533.1"/>
    </source>
</evidence>
<dbReference type="Proteomes" id="UP000694920">
    <property type="component" value="Unplaced"/>
</dbReference>
<dbReference type="PANTHER" id="PTHR11257:SF12">
    <property type="entry name" value="EJACULATORY BULB-SPECIFIC PROTEIN 3-RELATED"/>
    <property type="match status" value="1"/>
</dbReference>
<sequence length="191" mass="21892">MNEIRFDLYFSYTIVINIDVRKGDDRHEMVRSNTTQITQMPVFNSTYKYGRSQGGSLVLSKEIDTIRIMSRTVCIVLLVATVAVAIVSSENVELYSDKYDYVNADDILANDRLRDQYFNCFIGAGPCLTPDAKLFGGNFPESLVTQCKRCTEKQKILFDKVVLWYTENRPEEWKKAVAIFVETAKKKKIVS</sequence>
<gene>
    <name evidence="2" type="primary">LOC107266499</name>
</gene>
<proteinExistence type="predicted"/>
<accession>A0AAJ7BRD9</accession>
<dbReference type="InterPro" id="IPR005055">
    <property type="entry name" value="A10/PebIII"/>
</dbReference>